<dbReference type="Proteomes" id="UP000198634">
    <property type="component" value="Unassembled WGS sequence"/>
</dbReference>
<dbReference type="STRING" id="657014.SAMN04488092_103286"/>
<name>A0A1H9CLG6_9RHOB</name>
<evidence type="ECO:0000313" key="1">
    <source>
        <dbReference type="EMBL" id="SEQ01458.1"/>
    </source>
</evidence>
<dbReference type="AlphaFoldDB" id="A0A1H9CLG6"/>
<evidence type="ECO:0000313" key="2">
    <source>
        <dbReference type="Proteomes" id="UP000198634"/>
    </source>
</evidence>
<keyword evidence="1" id="KW-0969">Cilium</keyword>
<reference evidence="1 2" key="1">
    <citation type="submission" date="2016-10" db="EMBL/GenBank/DDBJ databases">
        <authorList>
            <person name="de Groot N.N."/>
        </authorList>
    </citation>
    <scope>NUCLEOTIDE SEQUENCE [LARGE SCALE GENOMIC DNA]</scope>
    <source>
        <strain evidence="1 2">DSM 22007</strain>
    </source>
</reference>
<keyword evidence="2" id="KW-1185">Reference proteome</keyword>
<proteinExistence type="predicted"/>
<gene>
    <name evidence="1" type="ORF">SAMN04488092_103286</name>
</gene>
<dbReference type="EMBL" id="FOEP01000003">
    <property type="protein sequence ID" value="SEQ01458.1"/>
    <property type="molecule type" value="Genomic_DNA"/>
</dbReference>
<dbReference type="OrthoDB" id="7870971at2"/>
<keyword evidence="1" id="KW-0282">Flagellum</keyword>
<protein>
    <submittedName>
        <fullName evidence="1">Flagellar assembly protein FliH</fullName>
    </submittedName>
</protein>
<keyword evidence="1" id="KW-0966">Cell projection</keyword>
<sequence length="198" mass="21854">MSIAHLLHDFGQYHGSKAGAVMSDATLEEHQLEAFEQGYKAGWDDAAKAHAEDQQNVTSEFAKSLQDISFTYHEAYGHIMRGLQPLMAQISEKLLPDIARKSLALHITEQMTEMARGHSSSGMILCIAPSNRAVLEDMLVKKFTTPFTIEENDALAGGQIELKFGQAERRVDLDEVLAGISQAFDGFFDDLQKDTAHG</sequence>
<organism evidence="1 2">
    <name type="scientific">Thalassovita taeanensis</name>
    <dbReference type="NCBI Taxonomy" id="657014"/>
    <lineage>
        <taxon>Bacteria</taxon>
        <taxon>Pseudomonadati</taxon>
        <taxon>Pseudomonadota</taxon>
        <taxon>Alphaproteobacteria</taxon>
        <taxon>Rhodobacterales</taxon>
        <taxon>Roseobacteraceae</taxon>
        <taxon>Thalassovita</taxon>
    </lineage>
</organism>
<dbReference type="RefSeq" id="WP_090268989.1">
    <property type="nucleotide sequence ID" value="NZ_FOEP01000003.1"/>
</dbReference>
<accession>A0A1H9CLG6</accession>